<evidence type="ECO:0000313" key="3">
    <source>
        <dbReference type="Proteomes" id="UP000183376"/>
    </source>
</evidence>
<dbReference type="OrthoDB" id="4966223at2"/>
<protein>
    <submittedName>
        <fullName evidence="2">Acetyltransferase (GNAT) family protein</fullName>
    </submittedName>
</protein>
<name>A0A1G9SZP2_ALLAB</name>
<dbReference type="Gene3D" id="3.40.630.30">
    <property type="match status" value="1"/>
</dbReference>
<accession>A0A1G9SZP2</accession>
<dbReference type="CDD" id="cd04301">
    <property type="entry name" value="NAT_SF"/>
    <property type="match status" value="1"/>
</dbReference>
<dbReference type="Pfam" id="PF00583">
    <property type="entry name" value="Acetyltransf_1"/>
    <property type="match status" value="1"/>
</dbReference>
<dbReference type="STRING" id="211114.SAMN04489726_1471"/>
<dbReference type="SUPFAM" id="SSF55729">
    <property type="entry name" value="Acyl-CoA N-acyltransferases (Nat)"/>
    <property type="match status" value="1"/>
</dbReference>
<dbReference type="InterPro" id="IPR016181">
    <property type="entry name" value="Acyl_CoA_acyltransferase"/>
</dbReference>
<dbReference type="eggNOG" id="COG0456">
    <property type="taxonomic scope" value="Bacteria"/>
</dbReference>
<dbReference type="EMBL" id="LT629701">
    <property type="protein sequence ID" value="SDM40846.1"/>
    <property type="molecule type" value="Genomic_DNA"/>
</dbReference>
<keyword evidence="2" id="KW-0808">Transferase</keyword>
<gene>
    <name evidence="2" type="ORF">SAMN04489726_1471</name>
</gene>
<keyword evidence="3" id="KW-1185">Reference proteome</keyword>
<reference evidence="2 3" key="1">
    <citation type="submission" date="2016-10" db="EMBL/GenBank/DDBJ databases">
        <authorList>
            <person name="de Groot N.N."/>
        </authorList>
    </citation>
    <scope>NUCLEOTIDE SEQUENCE [LARGE SCALE GENOMIC DNA]</scope>
    <source>
        <strain evidence="2 3">DSM 44149</strain>
    </source>
</reference>
<organism evidence="2 3">
    <name type="scientific">Allokutzneria albata</name>
    <name type="common">Kibdelosporangium albatum</name>
    <dbReference type="NCBI Taxonomy" id="211114"/>
    <lineage>
        <taxon>Bacteria</taxon>
        <taxon>Bacillati</taxon>
        <taxon>Actinomycetota</taxon>
        <taxon>Actinomycetes</taxon>
        <taxon>Pseudonocardiales</taxon>
        <taxon>Pseudonocardiaceae</taxon>
        <taxon>Allokutzneria</taxon>
    </lineage>
</organism>
<dbReference type="GO" id="GO:0016747">
    <property type="term" value="F:acyltransferase activity, transferring groups other than amino-acyl groups"/>
    <property type="evidence" value="ECO:0007669"/>
    <property type="project" value="InterPro"/>
</dbReference>
<dbReference type="InterPro" id="IPR000182">
    <property type="entry name" value="GNAT_dom"/>
</dbReference>
<sequence length="205" mass="21871">MIFRVSVDRAVREWVHGWALTRGTPAPVEEPDGYRVDVGLPGHRVRYVLPDVSTVDERCAALTAPGTWLKICGSPAVPPQWTVGGPEYLMGKDLFSPQRVSALPGYRVSRSSDGVVVRAADGSLAAAGRFAVWGEASVVDQVVTEPAHRRKGLGSVVMSELDALAVELGAVRAVLVATEDGLALYRRLGWAVLSPVTAAHLPGRL</sequence>
<dbReference type="Proteomes" id="UP000183376">
    <property type="component" value="Chromosome I"/>
</dbReference>
<dbReference type="AlphaFoldDB" id="A0A1G9SZP2"/>
<feature type="domain" description="N-acetyltransferase" evidence="1">
    <location>
        <begin position="74"/>
        <end position="205"/>
    </location>
</feature>
<dbReference type="PROSITE" id="PS51186">
    <property type="entry name" value="GNAT"/>
    <property type="match status" value="1"/>
</dbReference>
<evidence type="ECO:0000313" key="2">
    <source>
        <dbReference type="EMBL" id="SDM40846.1"/>
    </source>
</evidence>
<evidence type="ECO:0000259" key="1">
    <source>
        <dbReference type="PROSITE" id="PS51186"/>
    </source>
</evidence>
<proteinExistence type="predicted"/>